<evidence type="ECO:0000313" key="3">
    <source>
        <dbReference type="EMBL" id="MBD5806884.1"/>
    </source>
</evidence>
<feature type="coiled-coil region" evidence="1">
    <location>
        <begin position="166"/>
        <end position="219"/>
    </location>
</feature>
<name>A0ABR8P880_9LACO</name>
<sequence>MLEMTFYIGQERKLIAAEDVGRVTQNDVAYPGKPIFQGRQGDYNDQILVHLRYWAENRPNHDGGPVNLSGANLILEGILPDREHRIVGNTVMTVIGAPEEGNCRMSLPASAFAVAGNYVASFFRLIRDHQSIATLEFNFQVVSDPILNGIKAEDYLPEYYAIRDKILALQEQLQNSNDDLINKMNRKFQNQLADWTKQLQTVLRTAQNLQTQMDALEGTIKSNQVVTIPNVQKYVTPNDLLGTLHLANMQEKYPRVRAFIYQYGAGIENAPFGGSAVREIVCRVIRDHRDTISVYISAEQVLSIMEDFNFRNGNAAFGNNGAYVSSGINCIGVEVDNSTVTQFDMNDNLVIAKED</sequence>
<dbReference type="RefSeq" id="WP_191668240.1">
    <property type="nucleotide sequence ID" value="NZ_QORN01000028.1"/>
</dbReference>
<organism evidence="3 4">
    <name type="scientific">Limosilactobacillus walteri</name>
    <dbReference type="NCBI Taxonomy" id="2268022"/>
    <lineage>
        <taxon>Bacteria</taxon>
        <taxon>Bacillati</taxon>
        <taxon>Bacillota</taxon>
        <taxon>Bacilli</taxon>
        <taxon>Lactobacillales</taxon>
        <taxon>Lactobacillaceae</taxon>
        <taxon>Limosilactobacillus</taxon>
    </lineage>
</organism>
<dbReference type="Gene3D" id="2.60.40.3350">
    <property type="match status" value="1"/>
</dbReference>
<dbReference type="Pfam" id="PF10651">
    <property type="entry name" value="BppU_N"/>
    <property type="match status" value="1"/>
</dbReference>
<comment type="caution">
    <text evidence="3">The sequence shown here is derived from an EMBL/GenBank/DDBJ whole genome shotgun (WGS) entry which is preliminary data.</text>
</comment>
<evidence type="ECO:0000259" key="2">
    <source>
        <dbReference type="Pfam" id="PF10651"/>
    </source>
</evidence>
<evidence type="ECO:0000256" key="1">
    <source>
        <dbReference type="SAM" id="Coils"/>
    </source>
</evidence>
<feature type="domain" description="BppU N-terminal" evidence="2">
    <location>
        <begin position="60"/>
        <end position="159"/>
    </location>
</feature>
<accession>A0ABR8P880</accession>
<dbReference type="InterPro" id="IPR018913">
    <property type="entry name" value="BppU_N"/>
</dbReference>
<keyword evidence="1" id="KW-0175">Coiled coil</keyword>
<protein>
    <submittedName>
        <fullName evidence="3">DUF2479 domain-containing protein</fullName>
    </submittedName>
</protein>
<gene>
    <name evidence="3" type="ORF">DTK66_07230</name>
</gene>
<dbReference type="EMBL" id="QORN01000028">
    <property type="protein sequence ID" value="MBD5806884.1"/>
    <property type="molecule type" value="Genomic_DNA"/>
</dbReference>
<proteinExistence type="predicted"/>
<evidence type="ECO:0000313" key="4">
    <source>
        <dbReference type="Proteomes" id="UP000704341"/>
    </source>
</evidence>
<reference evidence="3 4" key="1">
    <citation type="submission" date="2018-07" db="EMBL/GenBank/DDBJ databases">
        <title>Phylogenomic Insights into understanding Host Adaptation of Lactobacillus reuteri by a novel species, Lactobacillus spp. M31.</title>
        <authorList>
            <person name="Sharma S."/>
            <person name="Patil P."/>
            <person name="Korpole S."/>
            <person name="Patil P.B."/>
        </authorList>
    </citation>
    <scope>NUCLEOTIDE SEQUENCE [LARGE SCALE GENOMIC DNA]</scope>
    <source>
        <strain evidence="3 4">M31</strain>
    </source>
</reference>
<keyword evidence="4" id="KW-1185">Reference proteome</keyword>
<dbReference type="Proteomes" id="UP000704341">
    <property type="component" value="Unassembled WGS sequence"/>
</dbReference>